<dbReference type="Proteomes" id="UP000628854">
    <property type="component" value="Unassembled WGS sequence"/>
</dbReference>
<sequence>MTPGTVKFFNDQKGFGFIQPDQGGTDVFVHVSALERCGMRSLSEGQKVQYSTAIDPRKGKEAVDQIEAA</sequence>
<gene>
    <name evidence="9" type="primary">cspA</name>
    <name evidence="9" type="ORF">GCM10011503_10310</name>
</gene>
<dbReference type="CDD" id="cd04458">
    <property type="entry name" value="CSP_CDS"/>
    <property type="match status" value="1"/>
</dbReference>
<evidence type="ECO:0000313" key="10">
    <source>
        <dbReference type="Proteomes" id="UP000628854"/>
    </source>
</evidence>
<evidence type="ECO:0000313" key="9">
    <source>
        <dbReference type="EMBL" id="GGB63542.1"/>
    </source>
</evidence>
<evidence type="ECO:0000256" key="1">
    <source>
        <dbReference type="ARBA" id="ARBA00004496"/>
    </source>
</evidence>
<evidence type="ECO:0000256" key="6">
    <source>
        <dbReference type="ARBA" id="ARBA00023163"/>
    </source>
</evidence>
<evidence type="ECO:0000256" key="4">
    <source>
        <dbReference type="ARBA" id="ARBA00023125"/>
    </source>
</evidence>
<keyword evidence="10" id="KW-1185">Reference proteome</keyword>
<protein>
    <submittedName>
        <fullName evidence="9">Cold-shock protein</fullName>
    </submittedName>
</protein>
<proteinExistence type="predicted"/>
<keyword evidence="6" id="KW-0804">Transcription</keyword>
<accession>A0ABQ1J9R0</accession>
<name>A0ABQ1J9R0_9PROT</name>
<dbReference type="InterPro" id="IPR019844">
    <property type="entry name" value="CSD_CS"/>
</dbReference>
<comment type="caution">
    <text evidence="9">The sequence shown here is derived from an EMBL/GenBank/DDBJ whole genome shotgun (WGS) entry which is preliminary data.</text>
</comment>
<dbReference type="InterPro" id="IPR002059">
    <property type="entry name" value="CSP_DNA-bd"/>
</dbReference>
<dbReference type="PROSITE" id="PS00352">
    <property type="entry name" value="CSD_1"/>
    <property type="match status" value="1"/>
</dbReference>
<dbReference type="PIRSF" id="PIRSF002599">
    <property type="entry name" value="Cold_shock_A"/>
    <property type="match status" value="1"/>
</dbReference>
<dbReference type="PANTHER" id="PTHR46565">
    <property type="entry name" value="COLD SHOCK DOMAIN PROTEIN 2"/>
    <property type="match status" value="1"/>
</dbReference>
<evidence type="ECO:0000256" key="7">
    <source>
        <dbReference type="RuleBase" id="RU000408"/>
    </source>
</evidence>
<dbReference type="Gene3D" id="2.40.50.140">
    <property type="entry name" value="Nucleic acid-binding proteins"/>
    <property type="match status" value="1"/>
</dbReference>
<dbReference type="InterPro" id="IPR012340">
    <property type="entry name" value="NA-bd_OB-fold"/>
</dbReference>
<feature type="domain" description="CSD" evidence="8">
    <location>
        <begin position="1"/>
        <end position="69"/>
    </location>
</feature>
<dbReference type="PRINTS" id="PR00050">
    <property type="entry name" value="COLDSHOCK"/>
</dbReference>
<organism evidence="9 10">
    <name type="scientific">Henriciella pelagia</name>
    <dbReference type="NCBI Taxonomy" id="1977912"/>
    <lineage>
        <taxon>Bacteria</taxon>
        <taxon>Pseudomonadati</taxon>
        <taxon>Pseudomonadota</taxon>
        <taxon>Alphaproteobacteria</taxon>
        <taxon>Hyphomonadales</taxon>
        <taxon>Hyphomonadaceae</taxon>
        <taxon>Henriciella</taxon>
    </lineage>
</organism>
<reference evidence="10" key="1">
    <citation type="journal article" date="2019" name="Int. J. Syst. Evol. Microbiol.">
        <title>The Global Catalogue of Microorganisms (GCM) 10K type strain sequencing project: providing services to taxonomists for standard genome sequencing and annotation.</title>
        <authorList>
            <consortium name="The Broad Institute Genomics Platform"/>
            <consortium name="The Broad Institute Genome Sequencing Center for Infectious Disease"/>
            <person name="Wu L."/>
            <person name="Ma J."/>
        </authorList>
    </citation>
    <scope>NUCLEOTIDE SEQUENCE [LARGE SCALE GENOMIC DNA]</scope>
    <source>
        <strain evidence="10">CGMCC 1.15928</strain>
    </source>
</reference>
<dbReference type="SUPFAM" id="SSF50249">
    <property type="entry name" value="Nucleic acid-binding proteins"/>
    <property type="match status" value="1"/>
</dbReference>
<keyword evidence="3" id="KW-0805">Transcription regulation</keyword>
<keyword evidence="5" id="KW-0010">Activator</keyword>
<dbReference type="PROSITE" id="PS51857">
    <property type="entry name" value="CSD_2"/>
    <property type="match status" value="1"/>
</dbReference>
<dbReference type="EMBL" id="BMKF01000001">
    <property type="protein sequence ID" value="GGB63542.1"/>
    <property type="molecule type" value="Genomic_DNA"/>
</dbReference>
<dbReference type="PANTHER" id="PTHR46565:SF20">
    <property type="entry name" value="COLD SHOCK DOMAIN-CONTAINING PROTEIN 4"/>
    <property type="match status" value="1"/>
</dbReference>
<keyword evidence="2" id="KW-0963">Cytoplasm</keyword>
<evidence type="ECO:0000256" key="5">
    <source>
        <dbReference type="ARBA" id="ARBA00023159"/>
    </source>
</evidence>
<evidence type="ECO:0000256" key="2">
    <source>
        <dbReference type="ARBA" id="ARBA00022490"/>
    </source>
</evidence>
<keyword evidence="4" id="KW-0238">DNA-binding</keyword>
<dbReference type="InterPro" id="IPR012156">
    <property type="entry name" value="Cold_shock_CspA"/>
</dbReference>
<evidence type="ECO:0000259" key="8">
    <source>
        <dbReference type="PROSITE" id="PS51857"/>
    </source>
</evidence>
<dbReference type="RefSeq" id="WP_084391556.1">
    <property type="nucleotide sequence ID" value="NZ_BMKF01000001.1"/>
</dbReference>
<dbReference type="InterPro" id="IPR011129">
    <property type="entry name" value="CSD"/>
</dbReference>
<dbReference type="SMART" id="SM00357">
    <property type="entry name" value="CSP"/>
    <property type="match status" value="1"/>
</dbReference>
<dbReference type="Pfam" id="PF00313">
    <property type="entry name" value="CSD"/>
    <property type="match status" value="1"/>
</dbReference>
<evidence type="ECO:0000256" key="3">
    <source>
        <dbReference type="ARBA" id="ARBA00023015"/>
    </source>
</evidence>
<comment type="subcellular location">
    <subcellularLocation>
        <location evidence="1 7">Cytoplasm</location>
    </subcellularLocation>
</comment>